<dbReference type="EMBL" id="LKAJ01000011">
    <property type="protein sequence ID" value="KRG20450.1"/>
    <property type="molecule type" value="Genomic_DNA"/>
</dbReference>
<feature type="signal peptide" evidence="2">
    <location>
        <begin position="1"/>
        <end position="22"/>
    </location>
</feature>
<gene>
    <name evidence="4" type="ORF">HT99x_012515</name>
    <name evidence="3" type="ORF">HT99x_02378</name>
</gene>
<evidence type="ECO:0000256" key="2">
    <source>
        <dbReference type="SAM" id="SignalP"/>
    </source>
</evidence>
<reference evidence="3" key="1">
    <citation type="submission" date="2015-09" db="EMBL/GenBank/DDBJ databases">
        <title>Draft Genome Sequences of Two Novel Amoeba-resistant Intranuclear Bacteria, Candidatus Berkiella cookevillensis and Candidatus Berkiella aquae.</title>
        <authorList>
            <person name="Mehari Y.T."/>
            <person name="Arivett B.A."/>
            <person name="Farone A.L."/>
            <person name="Gunderson J.H."/>
            <person name="Farone M.B."/>
        </authorList>
    </citation>
    <scope>NUCLEOTIDE SEQUENCE [LARGE SCALE GENOMIC DNA]</scope>
    <source>
        <strain evidence="3">HT99</strain>
    </source>
</reference>
<dbReference type="OrthoDB" id="2596042at2"/>
<dbReference type="STRING" id="295108.HT99x_02378"/>
<comment type="caution">
    <text evidence="3">The sequence shown here is derived from an EMBL/GenBank/DDBJ whole genome shotgun (WGS) entry which is preliminary data.</text>
</comment>
<organism evidence="3">
    <name type="scientific">Candidatus Berkiella aquae</name>
    <dbReference type="NCBI Taxonomy" id="295108"/>
    <lineage>
        <taxon>Bacteria</taxon>
        <taxon>Pseudomonadati</taxon>
        <taxon>Pseudomonadota</taxon>
        <taxon>Gammaproteobacteria</taxon>
        <taxon>Candidatus Berkiellales</taxon>
        <taxon>Candidatus Berkiellaceae</taxon>
        <taxon>Candidatus Berkiella</taxon>
    </lineage>
</organism>
<evidence type="ECO:0000256" key="1">
    <source>
        <dbReference type="SAM" id="MobiDB-lite"/>
    </source>
</evidence>
<dbReference type="Proteomes" id="UP000051497">
    <property type="component" value="Unassembled WGS sequence"/>
</dbReference>
<proteinExistence type="predicted"/>
<keyword evidence="5" id="KW-1185">Reference proteome</keyword>
<dbReference type="RefSeq" id="WP_075066996.1">
    <property type="nucleotide sequence ID" value="NZ_LKAJ02000001.1"/>
</dbReference>
<keyword evidence="2" id="KW-0732">Signal</keyword>
<protein>
    <submittedName>
        <fullName evidence="3">Uncharacterized protein</fullName>
    </submittedName>
</protein>
<feature type="chain" id="PRO_5043129783" evidence="2">
    <location>
        <begin position="23"/>
        <end position="412"/>
    </location>
</feature>
<name>A0A0Q9YRY2_9GAMM</name>
<accession>A0A0Q9YRY2</accession>
<feature type="region of interest" description="Disordered" evidence="1">
    <location>
        <begin position="393"/>
        <end position="412"/>
    </location>
</feature>
<dbReference type="EMBL" id="LKAJ02000001">
    <property type="protein sequence ID" value="MCS5712257.1"/>
    <property type="molecule type" value="Genomic_DNA"/>
</dbReference>
<reference evidence="4" key="3">
    <citation type="submission" date="2021-06" db="EMBL/GenBank/DDBJ databases">
        <title>Genomic Description and Analysis of Intracellular Bacteria, Candidatus Berkiella cookevillensis and Candidatus Berkiella aquae.</title>
        <authorList>
            <person name="Kidane D.T."/>
            <person name="Mehari Y.T."/>
            <person name="Rice F.C."/>
            <person name="Arivett B.A."/>
            <person name="Farone A.L."/>
            <person name="Berk S.G."/>
            <person name="Farone M.B."/>
        </authorList>
    </citation>
    <scope>NUCLEOTIDE SEQUENCE</scope>
    <source>
        <strain evidence="4">HT99</strain>
    </source>
</reference>
<evidence type="ECO:0000313" key="4">
    <source>
        <dbReference type="EMBL" id="MCS5712257.1"/>
    </source>
</evidence>
<feature type="compositionally biased region" description="Basic and acidic residues" evidence="1">
    <location>
        <begin position="396"/>
        <end position="412"/>
    </location>
</feature>
<evidence type="ECO:0000313" key="5">
    <source>
        <dbReference type="Proteomes" id="UP000051497"/>
    </source>
</evidence>
<reference evidence="4" key="2">
    <citation type="journal article" date="2016" name="Genome Announc.">
        <title>Draft Genome Sequences of Two Novel Amoeba-Resistant Intranuclear Bacteria, 'Candidatus Berkiella cookevillensis' and 'Candidatus Berkiella aquae'.</title>
        <authorList>
            <person name="Mehari Y.T."/>
            <person name="Arivett B.A."/>
            <person name="Farone A.L."/>
            <person name="Gunderson J.H."/>
            <person name="Farone M.B."/>
        </authorList>
    </citation>
    <scope>NUCLEOTIDE SEQUENCE</scope>
    <source>
        <strain evidence="4">HT99</strain>
    </source>
</reference>
<sequence>MKLFNSILIALLVTTAPVIATADEGADTFFLLDVNRECFSTEHILGSDSALKYQAPKTLNNFDMAVFKSQPLRSGYPKNRQELKKLVDDFYANGKRPKSDEYFNLMNQFTPDAIIAIVESTLKDEDALKEIAKDSYRHVTDFTKIVLVQGDKSNNYKVRLHLWWPQKDSVAKKLAVEDKHVHKWDFSSRMFAGKFENQIFTTRNASEKEKQIHDNFITQVEKLPKDEQKKVFESLNMIEMALYKKSMFHNKQYLCSLKQEEYYTLKDLMKKFNLTKDEVQIILSAYQRYITEPNVTGEYHLKKIGLEMLNPPILYNIADGTIYVERYQLAHRLISNPNDITVTMVVTAPPIKEADPYLLMREETGEDITKNAPKLSVEDLRKELTMFLEYMKAKQRKQDETKKTEKPKELVH</sequence>
<evidence type="ECO:0000313" key="3">
    <source>
        <dbReference type="EMBL" id="KRG20450.1"/>
    </source>
</evidence>
<dbReference type="AlphaFoldDB" id="A0A0Q9YRY2"/>